<comment type="similarity">
    <text evidence="2">Belongs to the polysaccharide synthase family.</text>
</comment>
<keyword evidence="9" id="KW-1185">Reference proteome</keyword>
<protein>
    <submittedName>
        <fullName evidence="8">Lipopolysaccharide biosynthesis protein</fullName>
    </submittedName>
</protein>
<evidence type="ECO:0000256" key="5">
    <source>
        <dbReference type="ARBA" id="ARBA00022989"/>
    </source>
</evidence>
<feature type="transmembrane region" description="Helical" evidence="7">
    <location>
        <begin position="356"/>
        <end position="376"/>
    </location>
</feature>
<dbReference type="PANTHER" id="PTHR30250">
    <property type="entry name" value="PST FAMILY PREDICTED COLANIC ACID TRANSPORTER"/>
    <property type="match status" value="1"/>
</dbReference>
<feature type="transmembrane region" description="Helical" evidence="7">
    <location>
        <begin position="284"/>
        <end position="305"/>
    </location>
</feature>
<feature type="transmembrane region" description="Helical" evidence="7">
    <location>
        <begin position="112"/>
        <end position="129"/>
    </location>
</feature>
<keyword evidence="3" id="KW-1003">Cell membrane</keyword>
<sequence>MDDLKQKAVRGGLVKLTGQALNFAVRMSSLMIVARLLEPADFGLVAMVTSITEVYGLFRDGGLSAASIQQANITQAQKSALFWINMLVGGMLTVICILTAPVIAHFYGEPRLFWITIALSSGFIIDAAGAQHHVILERQLRYTELTLIDAFNVTACALITIVAAVAGFGYWSMVISTAIWPVINTGALWATTRWKPGLPRRNARIASMLHFGGAVALSNIVSYVTSSLDKVLLGRFWGADALGLYGRAMQMINIPISKLNGEMGTIAFSALSRLQHDPPQFKNYFLKGYGLVMTMTAPITLFSAAFADDITLVILGPKWIEAATIFRLLTPTVLILGIIKATSWLLLSLGLQRRNLAIGLVVAPLCIMSYLIGLPYGPQGIALAYSTAMALWVVPHLIWCLKDTMISVREFLLAMGPAMGSAAMAVAVAFVASSYVGHLQSPFWRLLFAGCVMGGVYVCMLLFIMGQKGFYLGLLSQLWTSRRP</sequence>
<keyword evidence="6 7" id="KW-0472">Membrane</keyword>
<feature type="transmembrane region" description="Helical" evidence="7">
    <location>
        <begin position="150"/>
        <end position="183"/>
    </location>
</feature>
<comment type="subcellular location">
    <subcellularLocation>
        <location evidence="1">Cell membrane</location>
        <topology evidence="1">Multi-pass membrane protein</topology>
    </subcellularLocation>
</comment>
<evidence type="ECO:0000256" key="7">
    <source>
        <dbReference type="SAM" id="Phobius"/>
    </source>
</evidence>
<feature type="transmembrane region" description="Helical" evidence="7">
    <location>
        <begin position="80"/>
        <end position="106"/>
    </location>
</feature>
<keyword evidence="5 7" id="KW-1133">Transmembrane helix</keyword>
<dbReference type="CDD" id="cd13127">
    <property type="entry name" value="MATE_tuaB_like"/>
    <property type="match status" value="1"/>
</dbReference>
<evidence type="ECO:0000313" key="9">
    <source>
        <dbReference type="Proteomes" id="UP001626536"/>
    </source>
</evidence>
<reference evidence="8 9" key="1">
    <citation type="submission" date="2023-10" db="EMBL/GenBank/DDBJ databases">
        <title>Novel methanotroph of the genus Methylocapsa from a subarctic wetland.</title>
        <authorList>
            <person name="Belova S.E."/>
            <person name="Oshkin I.Y."/>
            <person name="Miroshnikov K."/>
            <person name="Dedysh S.N."/>
        </authorList>
    </citation>
    <scope>NUCLEOTIDE SEQUENCE [LARGE SCALE GENOMIC DNA]</scope>
    <source>
        <strain evidence="8 9">RX1</strain>
    </source>
</reference>
<feature type="transmembrane region" description="Helical" evidence="7">
    <location>
        <begin position="443"/>
        <end position="464"/>
    </location>
</feature>
<dbReference type="EMBL" id="CP136862">
    <property type="protein sequence ID" value="WOJ91241.1"/>
    <property type="molecule type" value="Genomic_DNA"/>
</dbReference>
<feature type="transmembrane region" description="Helical" evidence="7">
    <location>
        <begin position="325"/>
        <end position="349"/>
    </location>
</feature>
<evidence type="ECO:0000256" key="3">
    <source>
        <dbReference type="ARBA" id="ARBA00022475"/>
    </source>
</evidence>
<evidence type="ECO:0000256" key="6">
    <source>
        <dbReference type="ARBA" id="ARBA00023136"/>
    </source>
</evidence>
<dbReference type="PANTHER" id="PTHR30250:SF10">
    <property type="entry name" value="LIPOPOLYSACCHARIDE BIOSYNTHESIS PROTEIN WZXC"/>
    <property type="match status" value="1"/>
</dbReference>
<feature type="transmembrane region" description="Helical" evidence="7">
    <location>
        <begin position="411"/>
        <end position="437"/>
    </location>
</feature>
<feature type="transmembrane region" description="Helical" evidence="7">
    <location>
        <begin position="382"/>
        <end position="399"/>
    </location>
</feature>
<feature type="transmembrane region" description="Helical" evidence="7">
    <location>
        <begin position="203"/>
        <end position="225"/>
    </location>
</feature>
<evidence type="ECO:0000256" key="1">
    <source>
        <dbReference type="ARBA" id="ARBA00004651"/>
    </source>
</evidence>
<dbReference type="InterPro" id="IPR050833">
    <property type="entry name" value="Poly_Biosynth_Transport"/>
</dbReference>
<dbReference type="Pfam" id="PF13440">
    <property type="entry name" value="Polysacc_synt_3"/>
    <property type="match status" value="1"/>
</dbReference>
<evidence type="ECO:0000313" key="8">
    <source>
        <dbReference type="EMBL" id="WOJ91241.1"/>
    </source>
</evidence>
<gene>
    <name evidence="8" type="ORF">RZS28_08250</name>
</gene>
<dbReference type="RefSeq" id="WP_407340835.1">
    <property type="nucleotide sequence ID" value="NZ_CP136862.1"/>
</dbReference>
<accession>A0ABZ0HWF1</accession>
<proteinExistence type="inferred from homology"/>
<name>A0ABZ0HWF1_9HYPH</name>
<dbReference type="Proteomes" id="UP001626536">
    <property type="component" value="Chromosome"/>
</dbReference>
<organism evidence="8 9">
    <name type="scientific">Methylocapsa polymorpha</name>
    <dbReference type="NCBI Taxonomy" id="3080828"/>
    <lineage>
        <taxon>Bacteria</taxon>
        <taxon>Pseudomonadati</taxon>
        <taxon>Pseudomonadota</taxon>
        <taxon>Alphaproteobacteria</taxon>
        <taxon>Hyphomicrobiales</taxon>
        <taxon>Beijerinckiaceae</taxon>
        <taxon>Methylocapsa</taxon>
    </lineage>
</organism>
<evidence type="ECO:0000256" key="2">
    <source>
        <dbReference type="ARBA" id="ARBA00007430"/>
    </source>
</evidence>
<evidence type="ECO:0000256" key="4">
    <source>
        <dbReference type="ARBA" id="ARBA00022692"/>
    </source>
</evidence>
<keyword evidence="4 7" id="KW-0812">Transmembrane</keyword>